<dbReference type="OrthoDB" id="9793799at2"/>
<dbReference type="AlphaFoldDB" id="A0A3N2BEH0"/>
<dbReference type="RefSeq" id="WP_148058923.1">
    <property type="nucleotide sequence ID" value="NZ_RKHK01000001.1"/>
</dbReference>
<evidence type="ECO:0000313" key="2">
    <source>
        <dbReference type="Proteomes" id="UP000280668"/>
    </source>
</evidence>
<evidence type="ECO:0000313" key="1">
    <source>
        <dbReference type="EMBL" id="ROR73615.1"/>
    </source>
</evidence>
<proteinExistence type="predicted"/>
<comment type="caution">
    <text evidence="1">The sequence shown here is derived from an EMBL/GenBank/DDBJ whole genome shotgun (WGS) entry which is preliminary data.</text>
</comment>
<accession>A0A3N2BEH0</accession>
<sequence length="62" mass="6550">MDMEQFWTGWTPITHSLVTVVAGYIALQVISSGQVGDASSIVPFVENNGDSGQQGRSTPNPA</sequence>
<organism evidence="1 2">
    <name type="scientific">Bogoriella caseilytica</name>
    <dbReference type="NCBI Taxonomy" id="56055"/>
    <lineage>
        <taxon>Bacteria</taxon>
        <taxon>Bacillati</taxon>
        <taxon>Actinomycetota</taxon>
        <taxon>Actinomycetes</taxon>
        <taxon>Micrococcales</taxon>
        <taxon>Bogoriellaceae</taxon>
        <taxon>Bogoriella</taxon>
    </lineage>
</organism>
<dbReference type="EMBL" id="RKHK01000001">
    <property type="protein sequence ID" value="ROR73615.1"/>
    <property type="molecule type" value="Genomic_DNA"/>
</dbReference>
<name>A0A3N2BEH0_9MICO</name>
<keyword evidence="2" id="KW-1185">Reference proteome</keyword>
<reference evidence="1 2" key="1">
    <citation type="submission" date="2018-11" db="EMBL/GenBank/DDBJ databases">
        <title>Sequencing the genomes of 1000 actinobacteria strains.</title>
        <authorList>
            <person name="Klenk H.-P."/>
        </authorList>
    </citation>
    <scope>NUCLEOTIDE SEQUENCE [LARGE SCALE GENOMIC DNA]</scope>
    <source>
        <strain evidence="1 2">DSM 11294</strain>
    </source>
</reference>
<gene>
    <name evidence="1" type="ORF">EDD31_2002</name>
</gene>
<protein>
    <submittedName>
        <fullName evidence="1">Uncharacterized protein</fullName>
    </submittedName>
</protein>
<dbReference type="Proteomes" id="UP000280668">
    <property type="component" value="Unassembled WGS sequence"/>
</dbReference>